<feature type="chain" id="PRO_5039647481" description="Lipoprotein" evidence="1">
    <location>
        <begin position="27"/>
        <end position="199"/>
    </location>
</feature>
<evidence type="ECO:0008006" key="4">
    <source>
        <dbReference type="Google" id="ProtNLM"/>
    </source>
</evidence>
<gene>
    <name evidence="2" type="ORF">GA0070603_0923</name>
</gene>
<reference evidence="3" key="1">
    <citation type="submission" date="2016-06" db="EMBL/GenBank/DDBJ databases">
        <authorList>
            <person name="Varghese N."/>
            <person name="Submissions Spin"/>
        </authorList>
    </citation>
    <scope>NUCLEOTIDE SEQUENCE [LARGE SCALE GENOMIC DNA]</scope>
    <source>
        <strain evidence="3">DSM 44151</strain>
    </source>
</reference>
<organism evidence="2 3">
    <name type="scientific">Micromonospora chersina</name>
    <dbReference type="NCBI Taxonomy" id="47854"/>
    <lineage>
        <taxon>Bacteria</taxon>
        <taxon>Bacillati</taxon>
        <taxon>Actinomycetota</taxon>
        <taxon>Actinomycetes</taxon>
        <taxon>Micromonosporales</taxon>
        <taxon>Micromonosporaceae</taxon>
        <taxon>Micromonospora</taxon>
    </lineage>
</organism>
<name>A0A1C6U825_9ACTN</name>
<accession>A0A1C6U825</accession>
<keyword evidence="3" id="KW-1185">Reference proteome</keyword>
<protein>
    <recommendedName>
        <fullName evidence="4">Lipoprotein</fullName>
    </recommendedName>
</protein>
<dbReference type="OrthoDB" id="4238068at2"/>
<sequence>MTKSTRDLFRAGIAIALLATTLPTAACTSKTTAPPTTVSAAPARPSPVIRKLRMPDTLLGLPRSMDREAIEAAKRHLDTLKREVDPPTSAVGWAYGNNGPDADMVFITGVSGTVTDQQGLIERSLQPYRIESHKPVEPGDLGGTARCGQGRFAKESYLVACAWADDQTVGIVAFLSSRPQADRTVQFLEVRRAMTETAA</sequence>
<dbReference type="Proteomes" id="UP000198605">
    <property type="component" value="Unassembled WGS sequence"/>
</dbReference>
<evidence type="ECO:0000256" key="1">
    <source>
        <dbReference type="SAM" id="SignalP"/>
    </source>
</evidence>
<dbReference type="AlphaFoldDB" id="A0A1C6U825"/>
<evidence type="ECO:0000313" key="3">
    <source>
        <dbReference type="Proteomes" id="UP000198605"/>
    </source>
</evidence>
<feature type="signal peptide" evidence="1">
    <location>
        <begin position="1"/>
        <end position="26"/>
    </location>
</feature>
<dbReference type="EMBL" id="FMIB01000002">
    <property type="protein sequence ID" value="SCL50167.1"/>
    <property type="molecule type" value="Genomic_DNA"/>
</dbReference>
<dbReference type="GeneID" id="43277596"/>
<dbReference type="RefSeq" id="WP_139131798.1">
    <property type="nucleotide sequence ID" value="NZ_FMIB01000002.1"/>
</dbReference>
<proteinExistence type="predicted"/>
<evidence type="ECO:0000313" key="2">
    <source>
        <dbReference type="EMBL" id="SCL50167.1"/>
    </source>
</evidence>
<keyword evidence="1" id="KW-0732">Signal</keyword>